<keyword evidence="1" id="KW-0732">Signal</keyword>
<evidence type="ECO:0000259" key="2">
    <source>
        <dbReference type="Pfam" id="PF05229"/>
    </source>
</evidence>
<evidence type="ECO:0000313" key="3">
    <source>
        <dbReference type="EMBL" id="KPC51340.1"/>
    </source>
</evidence>
<dbReference type="STRING" id="857265.WG78_15595"/>
<dbReference type="EMBL" id="LAQT01000018">
    <property type="protein sequence ID" value="KPC51340.1"/>
    <property type="molecule type" value="Genomic_DNA"/>
</dbReference>
<keyword evidence="4" id="KW-1185">Reference proteome</keyword>
<keyword evidence="3" id="KW-0167">Capsid protein</keyword>
<dbReference type="AlphaFoldDB" id="A0A0N1JSG6"/>
<dbReference type="RefSeq" id="WP_053938753.1">
    <property type="nucleotide sequence ID" value="NZ_LAQT01000018.1"/>
</dbReference>
<feature type="domain" description="Spore coat protein U/FanG" evidence="2">
    <location>
        <begin position="185"/>
        <end position="316"/>
    </location>
</feature>
<gene>
    <name evidence="3" type="ORF">WG78_15595</name>
</gene>
<sequence length="319" mass="33236">MRAIWRWLAGLAVVMAWQSASADGLCTFSPINIVLPSVSTVNGSAITVAASTTINCSGLPVGNVRVCLQIGAGSNYDAAPATRYMANGNIGQMQYNIYTDPSYSTVWGTYANPPVGYTDVTLSNLLTGSGTLPIYFKIPANQTGLTQGTYTASLTANTVATYVQWLLNVAHPCNTTIENNLGTVPITISATVIADCSITTSNIAFGNQGLLNTALTANGAISVQCTNGSPYTIALDKGTTTGSTLLDRQLKSGSNIVHYQLYSDAARTTVWGDGTSGAPTLGKTGSGAIQNWPVYARIPVQTTPATGTYTDTITATVSF</sequence>
<dbReference type="Proteomes" id="UP000037939">
    <property type="component" value="Unassembled WGS sequence"/>
</dbReference>
<feature type="chain" id="PRO_5005875266" evidence="1">
    <location>
        <begin position="23"/>
        <end position="319"/>
    </location>
</feature>
<dbReference type="OrthoDB" id="6505076at2"/>
<dbReference type="Pfam" id="PF05229">
    <property type="entry name" value="SCPU"/>
    <property type="match status" value="2"/>
</dbReference>
<comment type="caution">
    <text evidence="3">The sequence shown here is derived from an EMBL/GenBank/DDBJ whole genome shotgun (WGS) entry which is preliminary data.</text>
</comment>
<proteinExistence type="predicted"/>
<dbReference type="InterPro" id="IPR053167">
    <property type="entry name" value="Spore_coat_component"/>
</dbReference>
<accession>A0A0N1JSG6</accession>
<dbReference type="InterPro" id="IPR007893">
    <property type="entry name" value="Spore_coat_U/FanG"/>
</dbReference>
<name>A0A0N1JSG6_9NEIS</name>
<evidence type="ECO:0000256" key="1">
    <source>
        <dbReference type="SAM" id="SignalP"/>
    </source>
</evidence>
<evidence type="ECO:0000313" key="4">
    <source>
        <dbReference type="Proteomes" id="UP000037939"/>
    </source>
</evidence>
<organism evidence="3 4">
    <name type="scientific">Amantichitinum ursilacus</name>
    <dbReference type="NCBI Taxonomy" id="857265"/>
    <lineage>
        <taxon>Bacteria</taxon>
        <taxon>Pseudomonadati</taxon>
        <taxon>Pseudomonadota</taxon>
        <taxon>Betaproteobacteria</taxon>
        <taxon>Neisseriales</taxon>
        <taxon>Chitinibacteraceae</taxon>
        <taxon>Amantichitinum</taxon>
    </lineage>
</organism>
<dbReference type="PATRIC" id="fig|857265.3.peg.3205"/>
<feature type="signal peptide" evidence="1">
    <location>
        <begin position="1"/>
        <end position="22"/>
    </location>
</feature>
<protein>
    <submittedName>
        <fullName evidence="3">Spore Coat Protein U domain protein</fullName>
    </submittedName>
</protein>
<dbReference type="SMART" id="SM00972">
    <property type="entry name" value="SCPU"/>
    <property type="match status" value="2"/>
</dbReference>
<reference evidence="3 4" key="1">
    <citation type="submission" date="2015-07" db="EMBL/GenBank/DDBJ databases">
        <title>Draft genome sequence of the Amantichitinum ursilacus IGB-41, a new chitin-degrading bacterium.</title>
        <authorList>
            <person name="Kirstahler P."/>
            <person name="Guenther M."/>
            <person name="Grumaz C."/>
            <person name="Rupp S."/>
            <person name="Zibek S."/>
            <person name="Sohn K."/>
        </authorList>
    </citation>
    <scope>NUCLEOTIDE SEQUENCE [LARGE SCALE GENOMIC DNA]</scope>
    <source>
        <strain evidence="3 4">IGB-41</strain>
    </source>
</reference>
<feature type="domain" description="Spore coat protein U/FanG" evidence="2">
    <location>
        <begin position="22"/>
        <end position="156"/>
    </location>
</feature>
<dbReference type="PANTHER" id="PTHR37089">
    <property type="entry name" value="PROTEIN U-RELATED"/>
    <property type="match status" value="1"/>
</dbReference>
<keyword evidence="3" id="KW-0946">Virion</keyword>